<proteinExistence type="predicted"/>
<evidence type="ECO:0000313" key="2">
    <source>
        <dbReference type="Proteomes" id="UP001180715"/>
    </source>
</evidence>
<accession>A0ABU1YZT0</accession>
<dbReference type="Proteomes" id="UP001180715">
    <property type="component" value="Unassembled WGS sequence"/>
</dbReference>
<keyword evidence="2" id="KW-1185">Reference proteome</keyword>
<sequence>MMIRLATLVLAAIKDAKSEARERRHRLPVRVKGQNVCLGLVFSAVLARVSADIYGCWAYIGGVSVHSSVWCP</sequence>
<dbReference type="EMBL" id="JAVDXX010000001">
    <property type="protein sequence ID" value="MDR7293280.1"/>
    <property type="molecule type" value="Genomic_DNA"/>
</dbReference>
<organism evidence="1 2">
    <name type="scientific">Pseudoglutamicibacter albus</name>
    <dbReference type="NCBI Taxonomy" id="98671"/>
    <lineage>
        <taxon>Bacteria</taxon>
        <taxon>Bacillati</taxon>
        <taxon>Actinomycetota</taxon>
        <taxon>Actinomycetes</taxon>
        <taxon>Micrococcales</taxon>
        <taxon>Micrococcaceae</taxon>
        <taxon>Pseudoglutamicibacter</taxon>
    </lineage>
</organism>
<gene>
    <name evidence="1" type="ORF">J2S67_000548</name>
</gene>
<protein>
    <submittedName>
        <fullName evidence="1">Uncharacterized protein</fullName>
    </submittedName>
</protein>
<comment type="caution">
    <text evidence="1">The sequence shown here is derived from an EMBL/GenBank/DDBJ whole genome shotgun (WGS) entry which is preliminary data.</text>
</comment>
<evidence type="ECO:0000313" key="1">
    <source>
        <dbReference type="EMBL" id="MDR7293280.1"/>
    </source>
</evidence>
<name>A0ABU1YZT0_9MICC</name>
<reference evidence="1" key="1">
    <citation type="submission" date="2023-07" db="EMBL/GenBank/DDBJ databases">
        <title>Sequencing the genomes of 1000 actinobacteria strains.</title>
        <authorList>
            <person name="Klenk H.-P."/>
        </authorList>
    </citation>
    <scope>NUCLEOTIDE SEQUENCE</scope>
    <source>
        <strain evidence="1">DSM 13068</strain>
    </source>
</reference>